<dbReference type="STRING" id="54.SAMN02745121_00579"/>
<protein>
    <submittedName>
        <fullName evidence="1">Uncharacterized conserved protein, DUF1015 family</fullName>
    </submittedName>
</protein>
<dbReference type="PANTHER" id="PTHR36454">
    <property type="entry name" value="LMO2823 PROTEIN"/>
    <property type="match status" value="1"/>
</dbReference>
<dbReference type="InterPro" id="IPR008323">
    <property type="entry name" value="UCP033563"/>
</dbReference>
<dbReference type="OrthoDB" id="9781616at2"/>
<dbReference type="AlphaFoldDB" id="A0A1I1T9V2"/>
<dbReference type="Pfam" id="PF06245">
    <property type="entry name" value="DUF1015"/>
    <property type="match status" value="1"/>
</dbReference>
<reference evidence="2" key="1">
    <citation type="submission" date="2016-10" db="EMBL/GenBank/DDBJ databases">
        <authorList>
            <person name="Varghese N."/>
            <person name="Submissions S."/>
        </authorList>
    </citation>
    <scope>NUCLEOTIDE SEQUENCE [LARGE SCALE GENOMIC DNA]</scope>
    <source>
        <strain evidence="2">ATCC 25963</strain>
    </source>
</reference>
<dbReference type="PIRSF" id="PIRSF033563">
    <property type="entry name" value="UCP033563"/>
    <property type="match status" value="1"/>
</dbReference>
<evidence type="ECO:0000313" key="1">
    <source>
        <dbReference type="EMBL" id="SFD55365.1"/>
    </source>
</evidence>
<gene>
    <name evidence="1" type="ORF">SAMN02745121_00579</name>
</gene>
<proteinExistence type="predicted"/>
<organism evidence="1 2">
    <name type="scientific">Nannocystis exedens</name>
    <dbReference type="NCBI Taxonomy" id="54"/>
    <lineage>
        <taxon>Bacteria</taxon>
        <taxon>Pseudomonadati</taxon>
        <taxon>Myxococcota</taxon>
        <taxon>Polyangia</taxon>
        <taxon>Nannocystales</taxon>
        <taxon>Nannocystaceae</taxon>
        <taxon>Nannocystis</taxon>
    </lineage>
</organism>
<sequence>MAHVRPLRGFRYDLPRLGDAGLLLAPPYDVVDGAGRERIGARSPHNCIHVILPEGEGDAKYEEGARRFAALEREALVRDASPSFYVYHQTFTSEGQQYTRKGFIGLIELTRFGAGPVLAHERTLSGPKADRLKLMRACEAHLELVFGMFSDPGRAWEAATTRALGSPVLEGDFDGTHHVLYRVDDPAATAALSSVLEDKKIYIADGHHRYETMCTFRDELAAAGKGEVARWGLIFLSNLDDPGLVVLPTHRLIHSVPGLDLAAALAQVEPFFTISREPLPASGAAVRARLAEAGARGAAFGLAAPASGELVVLALRPDFDPAVAGLQHLAPALQRLDVALLHELILDRGFGVTREAQALNTNIRYYKSTDEALAVARAGGSDVQLVCFMNPTPVSDVRAVCDSGEVMPQKSTFFYPKIPTGLVFHDLKAGL</sequence>
<evidence type="ECO:0000313" key="2">
    <source>
        <dbReference type="Proteomes" id="UP000199400"/>
    </source>
</evidence>
<accession>A0A1I1T9V2</accession>
<dbReference type="Proteomes" id="UP000199400">
    <property type="component" value="Unassembled WGS sequence"/>
</dbReference>
<dbReference type="PANTHER" id="PTHR36454:SF1">
    <property type="entry name" value="DUF1015 DOMAIN-CONTAINING PROTEIN"/>
    <property type="match status" value="1"/>
</dbReference>
<dbReference type="RefSeq" id="WP_096334199.1">
    <property type="nucleotide sequence ID" value="NZ_FOMX01000002.1"/>
</dbReference>
<dbReference type="EMBL" id="FOMX01000002">
    <property type="protein sequence ID" value="SFD55365.1"/>
    <property type="molecule type" value="Genomic_DNA"/>
</dbReference>
<keyword evidence="2" id="KW-1185">Reference proteome</keyword>
<name>A0A1I1T9V2_9BACT</name>